<protein>
    <recommendedName>
        <fullName evidence="5">DUF3298 domain-containing protein</fullName>
    </recommendedName>
</protein>
<keyword evidence="4" id="KW-1185">Reference proteome</keyword>
<evidence type="ECO:0000313" key="3">
    <source>
        <dbReference type="EMBL" id="SHN50464.1"/>
    </source>
</evidence>
<dbReference type="Gene3D" id="3.90.640.20">
    <property type="entry name" value="Heat-shock cognate protein, ATPase"/>
    <property type="match status" value="1"/>
</dbReference>
<dbReference type="STRING" id="1121455.SAMN02745728_00248"/>
<evidence type="ECO:0000259" key="2">
    <source>
        <dbReference type="Pfam" id="PF13739"/>
    </source>
</evidence>
<dbReference type="Proteomes" id="UP000186469">
    <property type="component" value="Unassembled WGS sequence"/>
</dbReference>
<feature type="domain" description="DUF3298" evidence="1">
    <location>
        <begin position="168"/>
        <end position="245"/>
    </location>
</feature>
<organism evidence="3 4">
    <name type="scientific">Desulfovibrio litoralis DSM 11393</name>
    <dbReference type="NCBI Taxonomy" id="1121455"/>
    <lineage>
        <taxon>Bacteria</taxon>
        <taxon>Pseudomonadati</taxon>
        <taxon>Thermodesulfobacteriota</taxon>
        <taxon>Desulfovibrionia</taxon>
        <taxon>Desulfovibrionales</taxon>
        <taxon>Desulfovibrionaceae</taxon>
        <taxon>Desulfovibrio</taxon>
    </lineage>
</organism>
<accession>A0A1M7RWG4</accession>
<evidence type="ECO:0000259" key="1">
    <source>
        <dbReference type="Pfam" id="PF11738"/>
    </source>
</evidence>
<dbReference type="EMBL" id="FRDI01000002">
    <property type="protein sequence ID" value="SHN50464.1"/>
    <property type="molecule type" value="Genomic_DNA"/>
</dbReference>
<gene>
    <name evidence="3" type="ORF">SAMN02745728_00248</name>
</gene>
<dbReference type="Pfam" id="PF11738">
    <property type="entry name" value="DUF3298"/>
    <property type="match status" value="1"/>
</dbReference>
<dbReference type="InterPro" id="IPR037126">
    <property type="entry name" value="PdaC/RsiV-like_sf"/>
</dbReference>
<dbReference type="AlphaFoldDB" id="A0A1M7RWG4"/>
<evidence type="ECO:0000313" key="4">
    <source>
        <dbReference type="Proteomes" id="UP000186469"/>
    </source>
</evidence>
<dbReference type="OrthoDB" id="8970257at2"/>
<dbReference type="Pfam" id="PF13739">
    <property type="entry name" value="PdaC"/>
    <property type="match status" value="1"/>
</dbReference>
<dbReference type="Gene3D" id="3.30.565.40">
    <property type="entry name" value="Fervidobacterium nodosum Rt17-B1 like"/>
    <property type="match status" value="1"/>
</dbReference>
<evidence type="ECO:0008006" key="5">
    <source>
        <dbReference type="Google" id="ProtNLM"/>
    </source>
</evidence>
<dbReference type="InterPro" id="IPR025303">
    <property type="entry name" value="PdaC"/>
</dbReference>
<feature type="domain" description="Deacetylase PdaC" evidence="2">
    <location>
        <begin position="66"/>
        <end position="148"/>
    </location>
</feature>
<dbReference type="InterPro" id="IPR021729">
    <property type="entry name" value="DUF3298"/>
</dbReference>
<name>A0A1M7RWG4_9BACT</name>
<reference evidence="3 4" key="1">
    <citation type="submission" date="2016-12" db="EMBL/GenBank/DDBJ databases">
        <authorList>
            <person name="Song W.-J."/>
            <person name="Kurnit D.M."/>
        </authorList>
    </citation>
    <scope>NUCLEOTIDE SEQUENCE [LARGE SCALE GENOMIC DNA]</scope>
    <source>
        <strain evidence="3 4">DSM 11393</strain>
    </source>
</reference>
<proteinExistence type="predicted"/>
<sequence length="259" mass="29676">MDYLKKIFSFLFCAYMVFVAVDCFAVDIKAKGAFPIPFTLDSRSFNGTKASNTLNFDDIKNASLSKKEPRINIEIVYPVTGNQIIDLELANWANNQMKTFLVESEEFKKNDQANFQYSLDITYKIFHTDNTLSVIFNTSTFTGGAHPVNGQMPFIFYLNDASRLDLLDLFKADEKEVVTLLAKLCYQNLKENLAKLGFEMDDESIPQELETFSVFAVDKFGLTIFFEPYQVAPYSFGFQTVTIPLKSLESLKPRMEFWQ</sequence>
<dbReference type="RefSeq" id="WP_072695676.1">
    <property type="nucleotide sequence ID" value="NZ_FRDI01000002.1"/>
</dbReference>